<gene>
    <name evidence="1" type="ORF">ILUMI_27465</name>
</gene>
<feature type="non-terminal residue" evidence="1">
    <location>
        <position position="1"/>
    </location>
</feature>
<comment type="caution">
    <text evidence="1">The sequence shown here is derived from an EMBL/GenBank/DDBJ whole genome shotgun (WGS) entry which is preliminary data.</text>
</comment>
<name>A0A8K0FXY7_IGNLU</name>
<proteinExistence type="predicted"/>
<reference evidence="1" key="1">
    <citation type="submission" date="2019-08" db="EMBL/GenBank/DDBJ databases">
        <title>The genome of the North American firefly Photinus pyralis.</title>
        <authorList>
            <consortium name="Photinus pyralis genome working group"/>
            <person name="Fallon T.R."/>
            <person name="Sander Lower S.E."/>
            <person name="Weng J.-K."/>
        </authorList>
    </citation>
    <scope>NUCLEOTIDE SEQUENCE</scope>
    <source>
        <strain evidence="1">TRF0915ILg1</strain>
        <tissue evidence="1">Whole body</tissue>
    </source>
</reference>
<evidence type="ECO:0000313" key="2">
    <source>
        <dbReference type="Proteomes" id="UP000801492"/>
    </source>
</evidence>
<protein>
    <submittedName>
        <fullName evidence="1">Uncharacterized protein</fullName>
    </submittedName>
</protein>
<dbReference type="AlphaFoldDB" id="A0A8K0FXY7"/>
<sequence>MESAIKEDDTKDCMMPLSSLTEQEDISLTEVSADAQTEITVEQTVPAENHLRTILLECSTRDDEKHTPCFQ</sequence>
<accession>A0A8K0FXY7</accession>
<dbReference type="EMBL" id="VTPC01091301">
    <property type="protein sequence ID" value="KAF2878713.1"/>
    <property type="molecule type" value="Genomic_DNA"/>
</dbReference>
<organism evidence="1 2">
    <name type="scientific">Ignelater luminosus</name>
    <name type="common">Cucubano</name>
    <name type="synonym">Pyrophorus luminosus</name>
    <dbReference type="NCBI Taxonomy" id="2038154"/>
    <lineage>
        <taxon>Eukaryota</taxon>
        <taxon>Metazoa</taxon>
        <taxon>Ecdysozoa</taxon>
        <taxon>Arthropoda</taxon>
        <taxon>Hexapoda</taxon>
        <taxon>Insecta</taxon>
        <taxon>Pterygota</taxon>
        <taxon>Neoptera</taxon>
        <taxon>Endopterygota</taxon>
        <taxon>Coleoptera</taxon>
        <taxon>Polyphaga</taxon>
        <taxon>Elateriformia</taxon>
        <taxon>Elateroidea</taxon>
        <taxon>Elateridae</taxon>
        <taxon>Agrypninae</taxon>
        <taxon>Pyrophorini</taxon>
        <taxon>Ignelater</taxon>
    </lineage>
</organism>
<keyword evidence="2" id="KW-1185">Reference proteome</keyword>
<dbReference type="Proteomes" id="UP000801492">
    <property type="component" value="Unassembled WGS sequence"/>
</dbReference>
<evidence type="ECO:0000313" key="1">
    <source>
        <dbReference type="EMBL" id="KAF2878713.1"/>
    </source>
</evidence>